<dbReference type="Pfam" id="PF20454">
    <property type="entry name" value="GpA_nuclease"/>
    <property type="match status" value="1"/>
</dbReference>
<dbReference type="EMBL" id="CP031124">
    <property type="protein sequence ID" value="AXF86655.1"/>
    <property type="molecule type" value="Genomic_DNA"/>
</dbReference>
<dbReference type="Gene3D" id="3.40.50.300">
    <property type="entry name" value="P-loop containing nucleotide triphosphate hydrolases"/>
    <property type="match status" value="1"/>
</dbReference>
<dbReference type="GO" id="GO:0004519">
    <property type="term" value="F:endonuclease activity"/>
    <property type="evidence" value="ECO:0007669"/>
    <property type="project" value="InterPro"/>
</dbReference>
<dbReference type="InterPro" id="IPR008866">
    <property type="entry name" value="Phage_lambda_GpA-like"/>
</dbReference>
<dbReference type="InterPro" id="IPR046453">
    <property type="entry name" value="GpA_ATPase"/>
</dbReference>
<dbReference type="InterPro" id="IPR051220">
    <property type="entry name" value="TFA_Chaperone"/>
</dbReference>
<dbReference type="InterPro" id="IPR027417">
    <property type="entry name" value="P-loop_NTPase"/>
</dbReference>
<feature type="compositionally biased region" description="Basic residues" evidence="1">
    <location>
        <begin position="635"/>
        <end position="647"/>
    </location>
</feature>
<evidence type="ECO:0000256" key="1">
    <source>
        <dbReference type="SAM" id="MobiDB-lite"/>
    </source>
</evidence>
<keyword evidence="5" id="KW-1185">Reference proteome</keyword>
<evidence type="ECO:0008006" key="6">
    <source>
        <dbReference type="Google" id="ProtNLM"/>
    </source>
</evidence>
<protein>
    <recommendedName>
        <fullName evidence="6">Phage terminase large subunit (GpA)</fullName>
    </recommendedName>
</protein>
<evidence type="ECO:0000259" key="2">
    <source>
        <dbReference type="Pfam" id="PF05876"/>
    </source>
</evidence>
<gene>
    <name evidence="4" type="ORF">DTO96_102410</name>
</gene>
<dbReference type="PANTHER" id="PTHR34413:SF2">
    <property type="entry name" value="PROPHAGE TAIL FIBER ASSEMBLY PROTEIN HOMOLOG TFAE-RELATED"/>
    <property type="match status" value="1"/>
</dbReference>
<dbReference type="PANTHER" id="PTHR34413">
    <property type="entry name" value="PROPHAGE TAIL FIBER ASSEMBLY PROTEIN HOMOLOG TFAE-RELATED-RELATED"/>
    <property type="match status" value="1"/>
</dbReference>
<dbReference type="HAMAP" id="MF_04144">
    <property type="entry name" value="TERL_LAMBDA"/>
    <property type="match status" value="1"/>
</dbReference>
<evidence type="ECO:0000313" key="5">
    <source>
        <dbReference type="Proteomes" id="UP000252182"/>
    </source>
</evidence>
<dbReference type="KEGG" id="hyf:DTO96_102410"/>
<proteinExistence type="inferred from homology"/>
<organism evidence="4 5">
    <name type="scientific">Ephemeroptericola cinctiostellae</name>
    <dbReference type="NCBI Taxonomy" id="2268024"/>
    <lineage>
        <taxon>Bacteria</taxon>
        <taxon>Pseudomonadati</taxon>
        <taxon>Pseudomonadota</taxon>
        <taxon>Betaproteobacteria</taxon>
        <taxon>Burkholderiales</taxon>
        <taxon>Burkholderiaceae</taxon>
        <taxon>Ephemeroptericola</taxon>
    </lineage>
</organism>
<dbReference type="OrthoDB" id="5181253at2"/>
<feature type="domain" description="Terminase large subunit GpA endonuclease" evidence="3">
    <location>
        <begin position="294"/>
        <end position="575"/>
    </location>
</feature>
<evidence type="ECO:0000259" key="3">
    <source>
        <dbReference type="Pfam" id="PF20454"/>
    </source>
</evidence>
<reference evidence="5" key="1">
    <citation type="submission" date="2018-07" db="EMBL/GenBank/DDBJ databases">
        <authorList>
            <person name="Kim H."/>
        </authorList>
    </citation>
    <scope>NUCLEOTIDE SEQUENCE [LARGE SCALE GENOMIC DNA]</scope>
    <source>
        <strain evidence="5">F02</strain>
    </source>
</reference>
<dbReference type="InterPro" id="IPR046454">
    <property type="entry name" value="GpA_endonuclease"/>
</dbReference>
<dbReference type="Pfam" id="PF05876">
    <property type="entry name" value="GpA_ATPase"/>
    <property type="match status" value="1"/>
</dbReference>
<feature type="domain" description="Phage terminase large subunit GpA ATPase" evidence="2">
    <location>
        <begin position="48"/>
        <end position="282"/>
    </location>
</feature>
<dbReference type="AlphaFoldDB" id="A0A345DE67"/>
<dbReference type="RefSeq" id="WP_114563708.1">
    <property type="nucleotide sequence ID" value="NZ_CP031124.1"/>
</dbReference>
<dbReference type="GO" id="GO:0005524">
    <property type="term" value="F:ATP binding"/>
    <property type="evidence" value="ECO:0007669"/>
    <property type="project" value="InterPro"/>
</dbReference>
<dbReference type="GO" id="GO:0016887">
    <property type="term" value="F:ATP hydrolysis activity"/>
    <property type="evidence" value="ECO:0007669"/>
    <property type="project" value="InterPro"/>
</dbReference>
<dbReference type="SUPFAM" id="SSF57783">
    <property type="entry name" value="Zinc beta-ribbon"/>
    <property type="match status" value="1"/>
</dbReference>
<sequence length="647" mass="73137">MSDIFALLAKNAEMLKQRLYAVFAPPPNIKTSDWAQQNLYLSKEEGPEPGLYSCKDVPWQAEVMDALDGIEVDTLVIMAASQVGKTTIQKAITGKRIDIDPCPILNVQATELMAKEYSNTRLAPMLRDCPVFKNKLIRDDTYVKGFVGGYVAMAWSQSPATLASRSIALANGDEIDRWPVSSGNEGDPLEIMKARTANYPNAKHVFASSPTTKDGRIFVEFEHTDQRHFHVRCPDCEHEHEMNFIEQLRMVDNNPDTAMLACPSCGSLYGDAALPRMVKAGRFIAKHLERKRKRGYTISRLMTPNWTKLGKLAEQYNKAKDKPELLQVFINTQLGWVYEDKQGQISTAAALAARRENYDHNRLPASVLFLTAGVDTQDDRLEIEVLGHGLNEDTWGVQYLVIYGDPSAPTVWQELDRILLGGYATADGRNLRIAATCVDSGGHHVQRVYEFCNKRNKRNVWAVKGRYGPSPIWPVRISRSKKYQGFHLRMIGVDTIKDTLSARLRTAEGQAGYCHFPYTYDELEDEKLVYFNQLTAERRVVEWDKKGRQIHTWKCDKHKRNEALDCRAYAWAAYVGLVQEKRLNVEQLAQMQQFALFEGDPLTSGQNQTNEVEPAPAPGQNKPAAPPRAKPPSQGRRRVSQSSYVRR</sequence>
<feature type="region of interest" description="Disordered" evidence="1">
    <location>
        <begin position="600"/>
        <end position="647"/>
    </location>
</feature>
<dbReference type="Proteomes" id="UP000252182">
    <property type="component" value="Chromosome"/>
</dbReference>
<evidence type="ECO:0000313" key="4">
    <source>
        <dbReference type="EMBL" id="AXF86655.1"/>
    </source>
</evidence>
<name>A0A345DE67_9BURK</name>
<accession>A0A345DE67</accession>